<feature type="transmembrane region" description="Helical" evidence="1">
    <location>
        <begin position="172"/>
        <end position="192"/>
    </location>
</feature>
<keyword evidence="1" id="KW-1133">Transmembrane helix</keyword>
<sequence length="655" mass="70615">MKTLMTRLASSLGLDFKDAGLAMAQAAGLRRQVPLLYALLVVNAAALAYTHWSVAPRLLTLGIPCVLFCACVLRAIAWARQRDRVIEAGAAVIQLQRTVVLSAVLAIAFVSWALALEEYGGPYERSHVALFIAITVIGCIFCLMQLPQAALVVTGAVTIPYLVHYLSMGNSVFLAFALNIALVTGVMIQVLLNSFSSFRQLIHSKADLACKQAEAERLSAENARLAHTDSLTGLPNRRHFFADAEALIARSREAGARFALGTLDLDRFKPVNDTYGHVAGDRILAAVGERLAAACDEGIVLSRLGGDEFGFVVVGDVTRAEAVGQHFCDLLAEPFQLDECHVSLGCSGGMAMFPEAGSSLQELFDRCDYALYHAKSKHPGRAVLFSLEHETEIRSARMVETVLQAADFDGEMAVHFQPIVDATTRRTVAVEALARWTSPVLGRVPPDQFIAVAERLGCIHRLTLTLFGKALAEARRLPPGVGLSFNLSARDITSPETILSIIAAIGRSGFDPRRLTLELTETAVMRDFDAARRAIGELQALGIAIALDDFGTGYSSLGYLRRLSLDKVKLDRSFVGDLDSVSGRNIVGAMIALCGTLGLECIVEGVEEETQLANLQQLGCTFVQGYLVARPMPTGEVVPWLAANEPGTARHRAIA</sequence>
<feature type="domain" description="EAL" evidence="2">
    <location>
        <begin position="395"/>
        <end position="645"/>
    </location>
</feature>
<dbReference type="PROSITE" id="PS50883">
    <property type="entry name" value="EAL"/>
    <property type="match status" value="1"/>
</dbReference>
<dbReference type="InterPro" id="IPR029787">
    <property type="entry name" value="Nucleotide_cyclase"/>
</dbReference>
<evidence type="ECO:0000259" key="3">
    <source>
        <dbReference type="PROSITE" id="PS50887"/>
    </source>
</evidence>
<dbReference type="SMART" id="SM00052">
    <property type="entry name" value="EAL"/>
    <property type="match status" value="1"/>
</dbReference>
<dbReference type="PROSITE" id="PS50887">
    <property type="entry name" value="GGDEF"/>
    <property type="match status" value="1"/>
</dbReference>
<dbReference type="SUPFAM" id="SSF55073">
    <property type="entry name" value="Nucleotide cyclase"/>
    <property type="match status" value="1"/>
</dbReference>
<dbReference type="CDD" id="cd01949">
    <property type="entry name" value="GGDEF"/>
    <property type="match status" value="1"/>
</dbReference>
<dbReference type="Pfam" id="PF00563">
    <property type="entry name" value="EAL"/>
    <property type="match status" value="1"/>
</dbReference>
<dbReference type="EMBL" id="BMJJ01000001">
    <property type="protein sequence ID" value="GGD03121.1"/>
    <property type="molecule type" value="Genomic_DNA"/>
</dbReference>
<feature type="transmembrane region" description="Helical" evidence="1">
    <location>
        <begin position="98"/>
        <end position="115"/>
    </location>
</feature>
<dbReference type="PANTHER" id="PTHR44757:SF2">
    <property type="entry name" value="BIOFILM ARCHITECTURE MAINTENANCE PROTEIN MBAA"/>
    <property type="match status" value="1"/>
</dbReference>
<dbReference type="InterPro" id="IPR001633">
    <property type="entry name" value="EAL_dom"/>
</dbReference>
<dbReference type="Pfam" id="PF00990">
    <property type="entry name" value="GGDEF"/>
    <property type="match status" value="1"/>
</dbReference>
<name>A0A916XRJ7_9HYPH</name>
<dbReference type="Gene3D" id="3.20.20.450">
    <property type="entry name" value="EAL domain"/>
    <property type="match status" value="1"/>
</dbReference>
<dbReference type="InterPro" id="IPR000160">
    <property type="entry name" value="GGDEF_dom"/>
</dbReference>
<evidence type="ECO:0000313" key="4">
    <source>
        <dbReference type="EMBL" id="GGD03121.1"/>
    </source>
</evidence>
<comment type="caution">
    <text evidence="4">The sequence shown here is derived from an EMBL/GenBank/DDBJ whole genome shotgun (WGS) entry which is preliminary data.</text>
</comment>
<keyword evidence="5" id="KW-1185">Reference proteome</keyword>
<dbReference type="Proteomes" id="UP000613160">
    <property type="component" value="Unassembled WGS sequence"/>
</dbReference>
<evidence type="ECO:0000313" key="5">
    <source>
        <dbReference type="Proteomes" id="UP000613160"/>
    </source>
</evidence>
<dbReference type="Gene3D" id="3.30.70.270">
    <property type="match status" value="1"/>
</dbReference>
<feature type="transmembrane region" description="Helical" evidence="1">
    <location>
        <begin position="33"/>
        <end position="52"/>
    </location>
</feature>
<reference evidence="4" key="1">
    <citation type="journal article" date="2014" name="Int. J. Syst. Evol. Microbiol.">
        <title>Complete genome sequence of Corynebacterium casei LMG S-19264T (=DSM 44701T), isolated from a smear-ripened cheese.</title>
        <authorList>
            <consortium name="US DOE Joint Genome Institute (JGI-PGF)"/>
            <person name="Walter F."/>
            <person name="Albersmeier A."/>
            <person name="Kalinowski J."/>
            <person name="Ruckert C."/>
        </authorList>
    </citation>
    <scope>NUCLEOTIDE SEQUENCE</scope>
    <source>
        <strain evidence="4">CGMCC 1.15493</strain>
    </source>
</reference>
<gene>
    <name evidence="4" type="ORF">GCM10011335_02310</name>
</gene>
<dbReference type="AlphaFoldDB" id="A0A916XRJ7"/>
<reference evidence="4" key="2">
    <citation type="submission" date="2020-09" db="EMBL/GenBank/DDBJ databases">
        <authorList>
            <person name="Sun Q."/>
            <person name="Zhou Y."/>
        </authorList>
    </citation>
    <scope>NUCLEOTIDE SEQUENCE</scope>
    <source>
        <strain evidence="4">CGMCC 1.15493</strain>
    </source>
</reference>
<keyword evidence="1" id="KW-0472">Membrane</keyword>
<dbReference type="CDD" id="cd01948">
    <property type="entry name" value="EAL"/>
    <property type="match status" value="1"/>
</dbReference>
<feature type="domain" description="GGDEF" evidence="3">
    <location>
        <begin position="256"/>
        <end position="389"/>
    </location>
</feature>
<dbReference type="InterPro" id="IPR043128">
    <property type="entry name" value="Rev_trsase/Diguanyl_cyclase"/>
</dbReference>
<accession>A0A916XRJ7</accession>
<dbReference type="InterPro" id="IPR052155">
    <property type="entry name" value="Biofilm_reg_signaling"/>
</dbReference>
<dbReference type="SUPFAM" id="SSF141868">
    <property type="entry name" value="EAL domain-like"/>
    <property type="match status" value="1"/>
</dbReference>
<dbReference type="NCBIfam" id="TIGR00254">
    <property type="entry name" value="GGDEF"/>
    <property type="match status" value="1"/>
</dbReference>
<feature type="transmembrane region" description="Helical" evidence="1">
    <location>
        <begin position="127"/>
        <end position="144"/>
    </location>
</feature>
<evidence type="ECO:0000259" key="2">
    <source>
        <dbReference type="PROSITE" id="PS50883"/>
    </source>
</evidence>
<dbReference type="InterPro" id="IPR035919">
    <property type="entry name" value="EAL_sf"/>
</dbReference>
<proteinExistence type="predicted"/>
<protein>
    <submittedName>
        <fullName evidence="4">GGDEF-domain containing protein</fullName>
    </submittedName>
</protein>
<dbReference type="PANTHER" id="PTHR44757">
    <property type="entry name" value="DIGUANYLATE CYCLASE DGCP"/>
    <property type="match status" value="1"/>
</dbReference>
<dbReference type="RefSeq" id="WP_188848724.1">
    <property type="nucleotide sequence ID" value="NZ_BMJJ01000001.1"/>
</dbReference>
<evidence type="ECO:0000256" key="1">
    <source>
        <dbReference type="SAM" id="Phobius"/>
    </source>
</evidence>
<feature type="transmembrane region" description="Helical" evidence="1">
    <location>
        <begin position="58"/>
        <end position="77"/>
    </location>
</feature>
<keyword evidence="1" id="KW-0812">Transmembrane</keyword>
<dbReference type="SMART" id="SM00267">
    <property type="entry name" value="GGDEF"/>
    <property type="match status" value="1"/>
</dbReference>
<organism evidence="4 5">
    <name type="scientific">Aureimonas glaciei</name>
    <dbReference type="NCBI Taxonomy" id="1776957"/>
    <lineage>
        <taxon>Bacteria</taxon>
        <taxon>Pseudomonadati</taxon>
        <taxon>Pseudomonadota</taxon>
        <taxon>Alphaproteobacteria</taxon>
        <taxon>Hyphomicrobiales</taxon>
        <taxon>Aurantimonadaceae</taxon>
        <taxon>Aureimonas</taxon>
    </lineage>
</organism>